<gene>
    <name evidence="2" type="ORF">EX30DRAFT_395879</name>
</gene>
<dbReference type="NCBIfam" id="NF047352">
    <property type="entry name" value="P_loop_sacsin"/>
    <property type="match status" value="1"/>
</dbReference>
<dbReference type="PANTHER" id="PTHR15600">
    <property type="entry name" value="SACSIN"/>
    <property type="match status" value="1"/>
</dbReference>
<dbReference type="OrthoDB" id="1262810at2759"/>
<proteinExistence type="predicted"/>
<dbReference type="STRING" id="341454.A0A4S2MWN2"/>
<evidence type="ECO:0000259" key="1">
    <source>
        <dbReference type="Pfam" id="PF25794"/>
    </source>
</evidence>
<dbReference type="InterPro" id="IPR036890">
    <property type="entry name" value="HATPase_C_sf"/>
</dbReference>
<name>A0A4S2MWN2_9PEZI</name>
<keyword evidence="3" id="KW-1185">Reference proteome</keyword>
<feature type="domain" description="Sacsin/Nov" evidence="1">
    <location>
        <begin position="6"/>
        <end position="235"/>
    </location>
</feature>
<protein>
    <recommendedName>
        <fullName evidence="1">Sacsin/Nov domain-containing protein</fullName>
    </recommendedName>
</protein>
<organism evidence="2 3">
    <name type="scientific">Ascodesmis nigricans</name>
    <dbReference type="NCBI Taxonomy" id="341454"/>
    <lineage>
        <taxon>Eukaryota</taxon>
        <taxon>Fungi</taxon>
        <taxon>Dikarya</taxon>
        <taxon>Ascomycota</taxon>
        <taxon>Pezizomycotina</taxon>
        <taxon>Pezizomycetes</taxon>
        <taxon>Pezizales</taxon>
        <taxon>Ascodesmidaceae</taxon>
        <taxon>Ascodesmis</taxon>
    </lineage>
</organism>
<sequence length="1408" mass="158038">MAELILFQVLRNVIREYPAGGGVLRELCQNADDAGASTVIFHLDRQKYTAVPLLHEDLLDFQGPALLAYNDSVFTDNDFISLSQIGDSLKVNDPASTGKFGRGFNSVYNWTDGPSIISGTSLLFLDPHETWSASPEIGCPGGPLYNFVKHHTDLEIRNQLEPFDTFVVESDRPFSGTVIRIPLRTPAQASFSKIAPGKAISSAEIEEVFSKFAEELPYTLLFLKNVRKIVLRVDNEVVAQVTVSNYILEEASLTASASPGDVNHFYRHILVDGRENAWRASWICKIHLERFGANSLSEEYEFVVSHAMLYGGNILDDLENWSRSFKLFPWAAVAAPLHVPPSHRCGRLFSILPLPIFSKQPFHIHGMFSVTPDRASIHRGEDMALSASSEANMGARWNKWLVDNVVVDAWVEALYLLRSLNEIKSYNSIGWRFWPTAILDTEITNCCDSELLQRVFIKAVDEELELIPTIGNNLKRHVDILYSENHLSDVLQTALAVLDIGVSFPVDYAALHAVRPLGALSSKSIRNALKGPSKDVYRSISPEARRELLRLFIQDGDYTDLRDVALPVLPVVNKGYERFSTHGLMFARDELEDRIFRGGSFLIVDTQNLDDDVLMELRRDVILNHLIRSTGICVWDLKSAARLTQDRLRSAGGANKTQDEAREHLEWIEGLWQWLSKPGRVPSAVIGNFSGIAIIPNHNGAYSEITTERSNLPLNISGRDKVSLWFKKVLKGTPQAESLYTSNGLSKSTTGGLKDLDLLLHPTDLLELALWLTNTSNRGFVDSLDNIARKELVEGIVSLMPCTGHVSELLRTLNIYKRAFGVNEWITLSRSSRQYVGIDTSKFPQAFQRDNIVLVDIGAPEQRFLVDNLNVIKIPTITQLISDYVIPAIEQAIPKGPKEFLPIYGECLKHTRNMNDSLKQRLGRLACVPVISNGSISHQPACNLVDPESKVAFLFHPLEARFPAVYPASPLRLSQLQNLGLIDRLSVGVLDERIDHFAGTNLDDIPALEGKIEKLMQMTPPLGVDISRLMTRRWIPARRADGTLALSAPTQCRDRLKRSLLKYALAITEFHVNVEWENLLGWNVRPSQAMRRSQLEGCLRCEDKTGIQSLAKAGYLNDMLDDIATLPWVLGKSEIFFRPEQLVLKGASGLVPYVDNLHVDFCFLKDIIQIDSRLSAKKLFHVQTELEKRCPLDDRGLNIAVKLLEEFAKLRLSEEEKHRVKAPDTDGRMYSITELTIGTLDQLMENQFLILHPRVSQETARRLSIPSVQKRYLESLTDPDDFAQQEDTETMINDALKRYPKDTTFTEFLANAEDCGSATQISWIIDTEGSFPTEGLIDPQLAALQGPALYCFNDGVFSDQDFAAIRKKRVYALILEPTGIIGQPLPRLYPEGTWSFLIHRELGSPRNC</sequence>
<dbReference type="InterPro" id="IPR058210">
    <property type="entry name" value="SACS/Nov_dom"/>
</dbReference>
<dbReference type="Pfam" id="PF25794">
    <property type="entry name" value="SACS"/>
    <property type="match status" value="2"/>
</dbReference>
<dbReference type="GO" id="GO:0030544">
    <property type="term" value="F:Hsp70 protein binding"/>
    <property type="evidence" value="ECO:0007669"/>
    <property type="project" value="TreeGrafter"/>
</dbReference>
<accession>A0A4S2MWN2</accession>
<feature type="domain" description="Sacsin/Nov" evidence="1">
    <location>
        <begin position="1286"/>
        <end position="1367"/>
    </location>
</feature>
<reference evidence="2 3" key="1">
    <citation type="submission" date="2019-04" db="EMBL/GenBank/DDBJ databases">
        <title>Comparative genomics and transcriptomics to analyze fruiting body development in filamentous ascomycetes.</title>
        <authorList>
            <consortium name="DOE Joint Genome Institute"/>
            <person name="Lutkenhaus R."/>
            <person name="Traeger S."/>
            <person name="Breuer J."/>
            <person name="Kuo A."/>
            <person name="Lipzen A."/>
            <person name="Pangilinan J."/>
            <person name="Dilworth D."/>
            <person name="Sandor L."/>
            <person name="Poggeler S."/>
            <person name="Barry K."/>
            <person name="Grigoriev I.V."/>
            <person name="Nowrousian M."/>
        </authorList>
    </citation>
    <scope>NUCLEOTIDE SEQUENCE [LARGE SCALE GENOMIC DNA]</scope>
    <source>
        <strain evidence="2 3">CBS 389.68</strain>
    </source>
</reference>
<evidence type="ECO:0000313" key="3">
    <source>
        <dbReference type="Proteomes" id="UP000298138"/>
    </source>
</evidence>
<dbReference type="InterPro" id="IPR052972">
    <property type="entry name" value="Sacsin_chaperone_reg"/>
</dbReference>
<dbReference type="Proteomes" id="UP000298138">
    <property type="component" value="Unassembled WGS sequence"/>
</dbReference>
<dbReference type="EMBL" id="ML220121">
    <property type="protein sequence ID" value="TGZ81069.1"/>
    <property type="molecule type" value="Genomic_DNA"/>
</dbReference>
<dbReference type="SUPFAM" id="SSF55874">
    <property type="entry name" value="ATPase domain of HSP90 chaperone/DNA topoisomerase II/histidine kinase"/>
    <property type="match status" value="1"/>
</dbReference>
<dbReference type="InParanoid" id="A0A4S2MWN2"/>
<evidence type="ECO:0000313" key="2">
    <source>
        <dbReference type="EMBL" id="TGZ81069.1"/>
    </source>
</evidence>
<dbReference type="PANTHER" id="PTHR15600:SF42">
    <property type="entry name" value="SACSIN"/>
    <property type="match status" value="1"/>
</dbReference>